<comment type="similarity">
    <text evidence="1">Belongs to the short-chain dehydrogenases/reductases (SDR) family.</text>
</comment>
<dbReference type="Pfam" id="PF13561">
    <property type="entry name" value="adh_short_C2"/>
    <property type="match status" value="1"/>
</dbReference>
<protein>
    <submittedName>
        <fullName evidence="3">NAD(P)-dependent dehydrogenase (Short-subunit alcohol dehydrogenase family)</fullName>
    </submittedName>
</protein>
<dbReference type="GO" id="GO:0016491">
    <property type="term" value="F:oxidoreductase activity"/>
    <property type="evidence" value="ECO:0007669"/>
    <property type="project" value="UniProtKB-KW"/>
</dbReference>
<accession>A0A2V3WB00</accession>
<dbReference type="PRINTS" id="PR00081">
    <property type="entry name" value="GDHRDH"/>
</dbReference>
<dbReference type="EMBL" id="QJJQ01000001">
    <property type="protein sequence ID" value="PXW90324.1"/>
    <property type="molecule type" value="Genomic_DNA"/>
</dbReference>
<dbReference type="SUPFAM" id="SSF51735">
    <property type="entry name" value="NAD(P)-binding Rossmann-fold domains"/>
    <property type="match status" value="1"/>
</dbReference>
<gene>
    <name evidence="3" type="ORF">DFR56_101236</name>
</gene>
<dbReference type="InterPro" id="IPR036291">
    <property type="entry name" value="NAD(P)-bd_dom_sf"/>
</dbReference>
<dbReference type="PANTHER" id="PTHR24321:SF8">
    <property type="entry name" value="ESTRADIOL 17-BETA-DEHYDROGENASE 8-RELATED"/>
    <property type="match status" value="1"/>
</dbReference>
<dbReference type="Gene3D" id="3.40.50.720">
    <property type="entry name" value="NAD(P)-binding Rossmann-like Domain"/>
    <property type="match status" value="1"/>
</dbReference>
<keyword evidence="2" id="KW-0560">Oxidoreductase</keyword>
<evidence type="ECO:0000256" key="1">
    <source>
        <dbReference type="ARBA" id="ARBA00006484"/>
    </source>
</evidence>
<reference evidence="3 4" key="1">
    <citation type="submission" date="2018-05" db="EMBL/GenBank/DDBJ databases">
        <title>Genomic Encyclopedia of Type Strains, Phase IV (KMG-IV): sequencing the most valuable type-strain genomes for metagenomic binning, comparative biology and taxonomic classification.</title>
        <authorList>
            <person name="Goeker M."/>
        </authorList>
    </citation>
    <scope>NUCLEOTIDE SEQUENCE [LARGE SCALE GENOMIC DNA]</scope>
    <source>
        <strain evidence="3 4">DSM 28556</strain>
    </source>
</reference>
<dbReference type="NCBIfam" id="NF005559">
    <property type="entry name" value="PRK07231.1"/>
    <property type="match status" value="1"/>
</dbReference>
<evidence type="ECO:0000256" key="2">
    <source>
        <dbReference type="ARBA" id="ARBA00023002"/>
    </source>
</evidence>
<dbReference type="PRINTS" id="PR00080">
    <property type="entry name" value="SDRFAMILY"/>
</dbReference>
<dbReference type="InterPro" id="IPR020904">
    <property type="entry name" value="Sc_DH/Rdtase_CS"/>
</dbReference>
<proteinExistence type="inferred from homology"/>
<dbReference type="PANTHER" id="PTHR24321">
    <property type="entry name" value="DEHYDROGENASES, SHORT CHAIN"/>
    <property type="match status" value="1"/>
</dbReference>
<dbReference type="InterPro" id="IPR002347">
    <property type="entry name" value="SDR_fam"/>
</dbReference>
<comment type="caution">
    <text evidence="3">The sequence shown here is derived from an EMBL/GenBank/DDBJ whole genome shotgun (WGS) entry which is preliminary data.</text>
</comment>
<evidence type="ECO:0000313" key="3">
    <source>
        <dbReference type="EMBL" id="PXW90324.1"/>
    </source>
</evidence>
<dbReference type="FunFam" id="3.40.50.720:FF:000084">
    <property type="entry name" value="Short-chain dehydrogenase reductase"/>
    <property type="match status" value="1"/>
</dbReference>
<dbReference type="AlphaFoldDB" id="A0A2V3WB00"/>
<name>A0A2V3WB00_9BACI</name>
<keyword evidence="4" id="KW-1185">Reference proteome</keyword>
<dbReference type="GO" id="GO:0008206">
    <property type="term" value="P:bile acid metabolic process"/>
    <property type="evidence" value="ECO:0007669"/>
    <property type="project" value="UniProtKB-ARBA"/>
</dbReference>
<dbReference type="Proteomes" id="UP000247978">
    <property type="component" value="Unassembled WGS sequence"/>
</dbReference>
<organism evidence="3 4">
    <name type="scientific">Pseudogracilibacillus auburnensis</name>
    <dbReference type="NCBI Taxonomy" id="1494959"/>
    <lineage>
        <taxon>Bacteria</taxon>
        <taxon>Bacillati</taxon>
        <taxon>Bacillota</taxon>
        <taxon>Bacilli</taxon>
        <taxon>Bacillales</taxon>
        <taxon>Bacillaceae</taxon>
        <taxon>Pseudogracilibacillus</taxon>
    </lineage>
</organism>
<evidence type="ECO:0000313" key="4">
    <source>
        <dbReference type="Proteomes" id="UP000247978"/>
    </source>
</evidence>
<sequence length="255" mass="27236">MNYSNLEVQEMGKLNGKIAIITGGASGIGESLTHLFVEEGATVIAADINEEALQKISTKSDRIVGMKLDVSKEENWQELVQQVENEFGRIDILINNAGVTSEKPIEQVDYADWEFLLKINGFGTMLGIKYVAPTMVKNNQGSIVNVSSVTAQVGMGLNSYTASKGSVRAISKAAATQYGRNGIRVNAVFPGVIETPMTEKLESSVEALQQINALTPLGRLGKPEEVGKAILFLASDDASYISGAELAIDGGYSAM</sequence>
<dbReference type="PROSITE" id="PS00061">
    <property type="entry name" value="ADH_SHORT"/>
    <property type="match status" value="1"/>
</dbReference>